<dbReference type="GO" id="GO:0000287">
    <property type="term" value="F:magnesium ion binding"/>
    <property type="evidence" value="ECO:0007669"/>
    <property type="project" value="InterPro"/>
</dbReference>
<evidence type="ECO:0000256" key="2">
    <source>
        <dbReference type="ARBA" id="ARBA00022842"/>
    </source>
</evidence>
<organism evidence="5 6">
    <name type="scientific">Trapa incisa</name>
    <dbReference type="NCBI Taxonomy" id="236973"/>
    <lineage>
        <taxon>Eukaryota</taxon>
        <taxon>Viridiplantae</taxon>
        <taxon>Streptophyta</taxon>
        <taxon>Embryophyta</taxon>
        <taxon>Tracheophyta</taxon>
        <taxon>Spermatophyta</taxon>
        <taxon>Magnoliopsida</taxon>
        <taxon>eudicotyledons</taxon>
        <taxon>Gunneridae</taxon>
        <taxon>Pentapetalae</taxon>
        <taxon>rosids</taxon>
        <taxon>malvids</taxon>
        <taxon>Myrtales</taxon>
        <taxon>Lythraceae</taxon>
        <taxon>Trapa</taxon>
    </lineage>
</organism>
<dbReference type="EMBL" id="JAXIOK010000011">
    <property type="protein sequence ID" value="KAK4760187.1"/>
    <property type="molecule type" value="Genomic_DNA"/>
</dbReference>
<keyword evidence="3" id="KW-0456">Lyase</keyword>
<dbReference type="PANTHER" id="PTHR31225">
    <property type="entry name" value="OS04G0344100 PROTEIN-RELATED"/>
    <property type="match status" value="1"/>
</dbReference>
<dbReference type="GO" id="GO:0010333">
    <property type="term" value="F:terpene synthase activity"/>
    <property type="evidence" value="ECO:0007669"/>
    <property type="project" value="InterPro"/>
</dbReference>
<dbReference type="InterPro" id="IPR050148">
    <property type="entry name" value="Terpene_synthase-like"/>
</dbReference>
<evidence type="ECO:0000313" key="6">
    <source>
        <dbReference type="Proteomes" id="UP001345219"/>
    </source>
</evidence>
<reference evidence="5 6" key="1">
    <citation type="journal article" date="2023" name="Hortic Res">
        <title>Pangenome of water caltrop reveals structural variations and asymmetric subgenome divergence after allopolyploidization.</title>
        <authorList>
            <person name="Zhang X."/>
            <person name="Chen Y."/>
            <person name="Wang L."/>
            <person name="Yuan Y."/>
            <person name="Fang M."/>
            <person name="Shi L."/>
            <person name="Lu R."/>
            <person name="Comes H.P."/>
            <person name="Ma Y."/>
            <person name="Chen Y."/>
            <person name="Huang G."/>
            <person name="Zhou Y."/>
            <person name="Zheng Z."/>
            <person name="Qiu Y."/>
        </authorList>
    </citation>
    <scope>NUCLEOTIDE SEQUENCE [LARGE SCALE GENOMIC DNA]</scope>
    <source>
        <tissue evidence="5">Roots</tissue>
    </source>
</reference>
<gene>
    <name evidence="5" type="ORF">SAY87_023318</name>
</gene>
<evidence type="ECO:0000313" key="5">
    <source>
        <dbReference type="EMBL" id="KAK4760187.1"/>
    </source>
</evidence>
<dbReference type="AlphaFoldDB" id="A0AAN7Q644"/>
<dbReference type="InterPro" id="IPR008949">
    <property type="entry name" value="Isoprenoid_synthase_dom_sf"/>
</dbReference>
<keyword evidence="6" id="KW-1185">Reference proteome</keyword>
<keyword evidence="2" id="KW-0460">Magnesium</keyword>
<evidence type="ECO:0000259" key="4">
    <source>
        <dbReference type="Pfam" id="PF03936"/>
    </source>
</evidence>
<sequence length="80" mass="9948">MVFYPQDHPKEIHDISRWWKEKDIMRRLTFARDRVVEVLDDIYDAYQLKLLTDAIERWDIRIMDQLPQYMQVFYKGLLDL</sequence>
<comment type="caution">
    <text evidence="5">The sequence shown here is derived from an EMBL/GenBank/DDBJ whole genome shotgun (WGS) entry which is preliminary data.</text>
</comment>
<dbReference type="GO" id="GO:0016114">
    <property type="term" value="P:terpenoid biosynthetic process"/>
    <property type="evidence" value="ECO:0007669"/>
    <property type="project" value="InterPro"/>
</dbReference>
<accession>A0AAN7Q644</accession>
<dbReference type="SUPFAM" id="SSF48576">
    <property type="entry name" value="Terpenoid synthases"/>
    <property type="match status" value="1"/>
</dbReference>
<dbReference type="Gene3D" id="1.10.600.10">
    <property type="entry name" value="Farnesyl Diphosphate Synthase"/>
    <property type="match status" value="2"/>
</dbReference>
<evidence type="ECO:0000256" key="3">
    <source>
        <dbReference type="ARBA" id="ARBA00023239"/>
    </source>
</evidence>
<proteinExistence type="predicted"/>
<dbReference type="InterPro" id="IPR005630">
    <property type="entry name" value="Terpene_synthase_metal-bd"/>
</dbReference>
<evidence type="ECO:0000256" key="1">
    <source>
        <dbReference type="ARBA" id="ARBA00022723"/>
    </source>
</evidence>
<keyword evidence="1" id="KW-0479">Metal-binding</keyword>
<name>A0AAN7Q644_9MYRT</name>
<dbReference type="Proteomes" id="UP001345219">
    <property type="component" value="Chromosome 17"/>
</dbReference>
<dbReference type="Pfam" id="PF03936">
    <property type="entry name" value="Terpene_synth_C"/>
    <property type="match status" value="1"/>
</dbReference>
<feature type="domain" description="Terpene synthase metal-binding" evidence="4">
    <location>
        <begin position="36"/>
        <end position="79"/>
    </location>
</feature>
<protein>
    <recommendedName>
        <fullName evidence="4">Terpene synthase metal-binding domain-containing protein</fullName>
    </recommendedName>
</protein>
<dbReference type="PANTHER" id="PTHR31225:SF93">
    <property type="entry name" value="ALPHA-HUMULENE_(-)-(E)-BETA-CARYOPHYLLENE SYNTHASE"/>
    <property type="match status" value="1"/>
</dbReference>